<feature type="region of interest" description="Disordered" evidence="2">
    <location>
        <begin position="1678"/>
        <end position="1822"/>
    </location>
</feature>
<feature type="compositionally biased region" description="Polar residues" evidence="2">
    <location>
        <begin position="813"/>
        <end position="826"/>
    </location>
</feature>
<dbReference type="Pfam" id="PF07001">
    <property type="entry name" value="BAT2_N"/>
    <property type="match status" value="1"/>
</dbReference>
<feature type="region of interest" description="Disordered" evidence="2">
    <location>
        <begin position="55"/>
        <end position="658"/>
    </location>
</feature>
<feature type="region of interest" description="Disordered" evidence="2">
    <location>
        <begin position="1329"/>
        <end position="1435"/>
    </location>
</feature>
<evidence type="ECO:0000313" key="4">
    <source>
        <dbReference type="Proteomes" id="UP000492821"/>
    </source>
</evidence>
<dbReference type="Proteomes" id="UP000492821">
    <property type="component" value="Unassembled WGS sequence"/>
</dbReference>
<feature type="compositionally biased region" description="Basic and acidic residues" evidence="2">
    <location>
        <begin position="643"/>
        <end position="654"/>
    </location>
</feature>
<feature type="compositionally biased region" description="Polar residues" evidence="2">
    <location>
        <begin position="83"/>
        <end position="105"/>
    </location>
</feature>
<feature type="region of interest" description="Disordered" evidence="2">
    <location>
        <begin position="672"/>
        <end position="1210"/>
    </location>
</feature>
<feature type="compositionally biased region" description="Low complexity" evidence="2">
    <location>
        <begin position="1787"/>
        <end position="1816"/>
    </location>
</feature>
<feature type="region of interest" description="Disordered" evidence="2">
    <location>
        <begin position="1447"/>
        <end position="1501"/>
    </location>
</feature>
<evidence type="ECO:0000313" key="5">
    <source>
        <dbReference type="WBParaSite" id="Pan_g5809.t1"/>
    </source>
</evidence>
<feature type="compositionally biased region" description="Basic and acidic residues" evidence="2">
    <location>
        <begin position="1249"/>
        <end position="1280"/>
    </location>
</feature>
<feature type="compositionally biased region" description="Basic and acidic residues" evidence="2">
    <location>
        <begin position="1422"/>
        <end position="1435"/>
    </location>
</feature>
<reference evidence="5" key="2">
    <citation type="submission" date="2020-10" db="UniProtKB">
        <authorList>
            <consortium name="WormBaseParasite"/>
        </authorList>
    </citation>
    <scope>IDENTIFICATION</scope>
</reference>
<dbReference type="PANTHER" id="PTHR14038">
    <property type="entry name" value="BAT2 HLA-B-ASSOCIATED TRANSCRIPT 2"/>
    <property type="match status" value="1"/>
</dbReference>
<dbReference type="PANTHER" id="PTHR14038:SF0">
    <property type="entry name" value="LP18708P"/>
    <property type="match status" value="1"/>
</dbReference>
<name>A0A7E4W1I2_PANRE</name>
<feature type="region of interest" description="Disordered" evidence="2">
    <location>
        <begin position="1"/>
        <end position="40"/>
    </location>
</feature>
<feature type="region of interest" description="Disordered" evidence="2">
    <location>
        <begin position="1224"/>
        <end position="1316"/>
    </location>
</feature>
<dbReference type="WBParaSite" id="Pan_g5809.t1">
    <property type="protein sequence ID" value="Pan_g5809.t1"/>
    <property type="gene ID" value="Pan_g5809"/>
</dbReference>
<feature type="compositionally biased region" description="Gly residues" evidence="2">
    <location>
        <begin position="400"/>
        <end position="414"/>
    </location>
</feature>
<dbReference type="GO" id="GO:0030154">
    <property type="term" value="P:cell differentiation"/>
    <property type="evidence" value="ECO:0007669"/>
    <property type="project" value="TreeGrafter"/>
</dbReference>
<dbReference type="InterPro" id="IPR009738">
    <property type="entry name" value="BAT2_N"/>
</dbReference>
<feature type="domain" description="BAT2 N-terminal" evidence="3">
    <location>
        <begin position="5"/>
        <end position="163"/>
    </location>
</feature>
<dbReference type="InterPro" id="IPR033184">
    <property type="entry name" value="PRRC2"/>
</dbReference>
<evidence type="ECO:0000259" key="3">
    <source>
        <dbReference type="Pfam" id="PF07001"/>
    </source>
</evidence>
<feature type="compositionally biased region" description="Low complexity" evidence="2">
    <location>
        <begin position="526"/>
        <end position="538"/>
    </location>
</feature>
<feature type="compositionally biased region" description="Basic and acidic residues" evidence="2">
    <location>
        <begin position="480"/>
        <end position="492"/>
    </location>
</feature>
<feature type="compositionally biased region" description="Polar residues" evidence="2">
    <location>
        <begin position="1294"/>
        <end position="1306"/>
    </location>
</feature>
<feature type="compositionally biased region" description="Low complexity" evidence="2">
    <location>
        <begin position="113"/>
        <end position="130"/>
    </location>
</feature>
<feature type="compositionally biased region" description="Polar residues" evidence="2">
    <location>
        <begin position="605"/>
        <end position="615"/>
    </location>
</feature>
<accession>A0A7E4W1I2</accession>
<keyword evidence="4" id="KW-1185">Reference proteome</keyword>
<feature type="compositionally biased region" description="Low complexity" evidence="2">
    <location>
        <begin position="333"/>
        <end position="356"/>
    </location>
</feature>
<feature type="compositionally biased region" description="Low complexity" evidence="2">
    <location>
        <begin position="139"/>
        <end position="149"/>
    </location>
</feature>
<feature type="compositionally biased region" description="Pro residues" evidence="2">
    <location>
        <begin position="285"/>
        <end position="300"/>
    </location>
</feature>
<feature type="compositionally biased region" description="Basic residues" evidence="2">
    <location>
        <begin position="1005"/>
        <end position="1017"/>
    </location>
</feature>
<feature type="compositionally biased region" description="Polar residues" evidence="2">
    <location>
        <begin position="1088"/>
        <end position="1105"/>
    </location>
</feature>
<feature type="compositionally biased region" description="Low complexity" evidence="2">
    <location>
        <begin position="1409"/>
        <end position="1418"/>
    </location>
</feature>
<evidence type="ECO:0000256" key="1">
    <source>
        <dbReference type="ARBA" id="ARBA00022553"/>
    </source>
</evidence>
<feature type="compositionally biased region" description="Basic and acidic residues" evidence="2">
    <location>
        <begin position="697"/>
        <end position="707"/>
    </location>
</feature>
<feature type="compositionally biased region" description="Low complexity" evidence="2">
    <location>
        <begin position="1354"/>
        <end position="1372"/>
    </location>
</feature>
<feature type="compositionally biased region" description="Low complexity" evidence="2">
    <location>
        <begin position="879"/>
        <end position="897"/>
    </location>
</feature>
<feature type="compositionally biased region" description="Low complexity" evidence="2">
    <location>
        <begin position="1106"/>
        <end position="1120"/>
    </location>
</feature>
<feature type="compositionally biased region" description="Basic and acidic residues" evidence="2">
    <location>
        <begin position="1061"/>
        <end position="1082"/>
    </location>
</feature>
<feature type="region of interest" description="Disordered" evidence="2">
    <location>
        <begin position="1596"/>
        <end position="1657"/>
    </location>
</feature>
<reference evidence="4" key="1">
    <citation type="journal article" date="2013" name="Genetics">
        <title>The draft genome and transcriptome of Panagrellus redivivus are shaped by the harsh demands of a free-living lifestyle.</title>
        <authorList>
            <person name="Srinivasan J."/>
            <person name="Dillman A.R."/>
            <person name="Macchietto M.G."/>
            <person name="Heikkinen L."/>
            <person name="Lakso M."/>
            <person name="Fracchia K.M."/>
            <person name="Antoshechkin I."/>
            <person name="Mortazavi A."/>
            <person name="Wong G."/>
            <person name="Sternberg P.W."/>
        </authorList>
    </citation>
    <scope>NUCLEOTIDE SEQUENCE [LARGE SCALE GENOMIC DNA]</scope>
    <source>
        <strain evidence="4">MT8872</strain>
    </source>
</reference>
<feature type="compositionally biased region" description="Low complexity" evidence="2">
    <location>
        <begin position="784"/>
        <end position="793"/>
    </location>
</feature>
<feature type="compositionally biased region" description="Polar residues" evidence="2">
    <location>
        <begin position="1691"/>
        <end position="1720"/>
    </location>
</feature>
<feature type="compositionally biased region" description="Basic and acidic residues" evidence="2">
    <location>
        <begin position="898"/>
        <end position="908"/>
    </location>
</feature>
<feature type="compositionally biased region" description="Polar residues" evidence="2">
    <location>
        <begin position="224"/>
        <end position="235"/>
    </location>
</feature>
<feature type="compositionally biased region" description="Low complexity" evidence="2">
    <location>
        <begin position="1726"/>
        <end position="1778"/>
    </location>
</feature>
<organism evidence="4 5">
    <name type="scientific">Panagrellus redivivus</name>
    <name type="common">Microworm</name>
    <dbReference type="NCBI Taxonomy" id="6233"/>
    <lineage>
        <taxon>Eukaryota</taxon>
        <taxon>Metazoa</taxon>
        <taxon>Ecdysozoa</taxon>
        <taxon>Nematoda</taxon>
        <taxon>Chromadorea</taxon>
        <taxon>Rhabditida</taxon>
        <taxon>Tylenchina</taxon>
        <taxon>Panagrolaimomorpha</taxon>
        <taxon>Panagrolaimoidea</taxon>
        <taxon>Panagrolaimidae</taxon>
        <taxon>Panagrellus</taxon>
    </lineage>
</organism>
<feature type="compositionally biased region" description="Low complexity" evidence="2">
    <location>
        <begin position="1136"/>
        <end position="1156"/>
    </location>
</feature>
<feature type="compositionally biased region" description="Polar residues" evidence="2">
    <location>
        <begin position="255"/>
        <end position="271"/>
    </location>
</feature>
<feature type="compositionally biased region" description="Low complexity" evidence="2">
    <location>
        <begin position="1379"/>
        <end position="1388"/>
    </location>
</feature>
<feature type="compositionally biased region" description="Basic and acidic residues" evidence="2">
    <location>
        <begin position="240"/>
        <end position="254"/>
    </location>
</feature>
<protein>
    <submittedName>
        <fullName evidence="5">BAT2_N domain-containing protein</fullName>
    </submittedName>
</protein>
<feature type="compositionally biased region" description="Basic and acidic residues" evidence="2">
    <location>
        <begin position="714"/>
        <end position="731"/>
    </location>
</feature>
<feature type="compositionally biased region" description="Basic and acidic residues" evidence="2">
    <location>
        <begin position="916"/>
        <end position="936"/>
    </location>
</feature>
<keyword evidence="1" id="KW-0597">Phosphoprotein</keyword>
<feature type="compositionally biased region" description="Low complexity" evidence="2">
    <location>
        <begin position="1478"/>
        <end position="1489"/>
    </location>
</feature>
<feature type="compositionally biased region" description="Low complexity" evidence="2">
    <location>
        <begin position="424"/>
        <end position="445"/>
    </location>
</feature>
<proteinExistence type="predicted"/>
<feature type="compositionally biased region" description="Polar residues" evidence="2">
    <location>
        <begin position="1018"/>
        <end position="1032"/>
    </location>
</feature>
<feature type="compositionally biased region" description="Pro residues" evidence="2">
    <location>
        <begin position="383"/>
        <end position="396"/>
    </location>
</feature>
<evidence type="ECO:0000256" key="2">
    <source>
        <dbReference type="SAM" id="MobiDB-lite"/>
    </source>
</evidence>
<sequence>MSGYRGAHGGANKPRSHNVNSVYAGKNTLPLKASGPGKHGLQALGKATAVVRRMPPPATLPSLKAEHGQDPNIAIVPHGGTGWTKSVPTTTEATEAAKQNGSTDAANAPDLRPTWAKSSSGSGSESTPTSTGPPPAPAPTAAQNLTATTSGKKAAQNNRDFPSLAASAAAAGKTDANSLKKGWSDETPLTPIIPPQQPQTGGYIGASTAPKPNVDRKLPERYFASTQSIPGQSRGTAKLNIREKLARISLEAKESANQALPSEPSTPATKQQPDEPETPVHTAAPPVPAPVPQAAPPPKPAYHAMPQQPPVMPNRSSQDVRQIHASQFGHAEPTMPSQISQQQQQHAQEWNQPPQQAQAYHSGGYEYDKQVANGRVAEGYGAPPAPRGGPQGPPPNAAAYGGGQGAVGGFGGPSGQPRYDDPRQAQTPPQNQQQQQHGPPSNQQQRGYGNQRPVEQDLGWGDELLGRHGGPPQRNNGGRYRMDSRSSTDTDGWHANSQYPPQRRPNNGPPSSGWYDNSGYPLVPPSNQDYQQQSSYQNFGPPQHQQQRSRDNSIAAPTGWGDYFDPKAGPPPPVGRRHADDYRYNYGPSGDAQPGYNVHPEAEQPTIQQHQAQSYGRQQAPPPIPPIQRQPGGGPDMPYRMLKRNDEKSAEFLAHHGGAPIQAAELEAAQIQQAQAKAAPIKKDKPPQSAGITFSKRQADADKREEAANAAAEAKGDSNENVWAKRAEERKKQAHAVTKTNSRYQRELDSNFPSIGDVPKTEINEWSSSNGHHNNHHHDQRSDSYGNRRNNQNQRREKSQSQSGGGADVVGTTHWTQHNNGPSWDNLTIPGDHRNEVLNGDDEYTGTKREFVNSKRARGGSALGGSAGRADYNREPRGPSKNPKVAPVKKVGPPVGNKEVKKPVRSEDNFSNMGEFHAEDYKTEEGRQYDPSEPRRGKASRRGQQQGSSRPYGAKNGIPAPTGDDVIFEEGNGHPANGDYPASTRPPRRGAPATLGNARGGSRFLAKHANKPPRHKGTYTSIAISGSSQRSTGADGEGLKSPVVSEGIDDEWETASESSDIADRSGRDDSNAFKPLRPERRSGPPTSPGASISNVKKASTRSAEINGNSTTSPSTMTNSTRAGQKNVKPASHTYPGNGAFARNNNASNRNTNNDSNLPFKRVTDAAKQPGSYGKDSQARSDRKGQQSGTAALPVSTHNNKDGLAGVDINDASVIVIDDRPDFGRDEAISEAGDFEEVLSKKQRKQRQLQLEEERRRQEKLEKIAAKRTKVLEKKRNEKVSAKGAKGGSGVANGETASLSADSNGVMSTPLKPDLGTSVWNSVHIAPKIADETAAPTHIPSPIARPTKSRDQAASPPTSTSESTKPPTTENSEFANFNGSSSTATTSSSYDFTFDPKLKESPPNSGKAASQQSPPSNSQDLSEQDHAQLKEKLDKVKDFWPTDVPVEEAKVVADEQQLGPNVAKVKPQPQQQDGPAGSAKTAPPKTTAATNGEASSSGACFSMPPAPSPNVYRPSGGNFFPMPPAQSPFSNYGIMCSTNEFGMTPFGASSPPPSSFFGLLSGNAPMGTAHSGGRGFEIFGGGMWGNNGLDFLTGNNPTPPLASNMHHSGPPSAGTGGSSRYGYGANSRPSSRPSMTPVHNMGPPPSMGFSQRGAGSNGFIPTHMPPPAMPHAPFMDFVTGGPVLPPQPPVGSNSRYGNPVQNYRQGPSQQAPNNQRNQSFQYPPPQAASGSGSSRNVNGYNNANNGFGQGSSAFGSARPNSNGYANGSANNYPGNNSNGWHGNKQHPSNGSSQQQQQQQQQQHQNNGGNFSGYFNYGTKQSTA</sequence>